<name>A0ACC0NCL4_RHOML</name>
<evidence type="ECO:0000313" key="1">
    <source>
        <dbReference type="EMBL" id="KAI8551073.1"/>
    </source>
</evidence>
<dbReference type="EMBL" id="CM046393">
    <property type="protein sequence ID" value="KAI8551073.1"/>
    <property type="molecule type" value="Genomic_DNA"/>
</dbReference>
<sequence length="356" mass="39745">MWRNSSGFSQGSCEAGSEVLLENGYDNNGSSVFQGRVLVKLKNETLLIELKNGTIVHDTITGLSLSQRNNKQKKLTPTMFSYQRTSQFNCEAPPTSYHSHRHSQTHQSEFFCRKLVPVKVDGAVIIADGGGKRATVVAVPKVAVKLDPKGCLCFLLYENIIEATEDFNAKHCVGEGGYGYVYRASLPNGQVVSVKKLHTSFDGESVDPKSFTSEINALTKIRHRNIVKLYGYYSHLRHSFLVYEFLQGGSLGNVLCSEEQAVEFDWIKRVNVVKLVADALSYMHHGCSPPIIHRDISNEEINTDYVQLPKNKKAKRSYEKDISAFKGAKVSNVNAFVRQEDDQGTMNAKEDLINTL</sequence>
<evidence type="ECO:0000313" key="2">
    <source>
        <dbReference type="Proteomes" id="UP001062846"/>
    </source>
</evidence>
<reference evidence="1" key="1">
    <citation type="submission" date="2022-02" db="EMBL/GenBank/DDBJ databases">
        <title>Plant Genome Project.</title>
        <authorList>
            <person name="Zhang R.-G."/>
        </authorList>
    </citation>
    <scope>NUCLEOTIDE SEQUENCE</scope>
    <source>
        <strain evidence="1">AT1</strain>
    </source>
</reference>
<gene>
    <name evidence="1" type="ORF">RHMOL_Rhmol06G0156600</name>
</gene>
<accession>A0ACC0NCL4</accession>
<organism evidence="1 2">
    <name type="scientific">Rhododendron molle</name>
    <name type="common">Chinese azalea</name>
    <name type="synonym">Azalea mollis</name>
    <dbReference type="NCBI Taxonomy" id="49168"/>
    <lineage>
        <taxon>Eukaryota</taxon>
        <taxon>Viridiplantae</taxon>
        <taxon>Streptophyta</taxon>
        <taxon>Embryophyta</taxon>
        <taxon>Tracheophyta</taxon>
        <taxon>Spermatophyta</taxon>
        <taxon>Magnoliopsida</taxon>
        <taxon>eudicotyledons</taxon>
        <taxon>Gunneridae</taxon>
        <taxon>Pentapetalae</taxon>
        <taxon>asterids</taxon>
        <taxon>Ericales</taxon>
        <taxon>Ericaceae</taxon>
        <taxon>Ericoideae</taxon>
        <taxon>Rhodoreae</taxon>
        <taxon>Rhododendron</taxon>
    </lineage>
</organism>
<dbReference type="Proteomes" id="UP001062846">
    <property type="component" value="Chromosome 6"/>
</dbReference>
<protein>
    <submittedName>
        <fullName evidence="1">Uncharacterized protein</fullName>
    </submittedName>
</protein>
<comment type="caution">
    <text evidence="1">The sequence shown here is derived from an EMBL/GenBank/DDBJ whole genome shotgun (WGS) entry which is preliminary data.</text>
</comment>
<proteinExistence type="predicted"/>
<keyword evidence="2" id="KW-1185">Reference proteome</keyword>